<dbReference type="OrthoDB" id="9801219at2"/>
<keyword evidence="6" id="KW-1185">Reference proteome</keyword>
<dbReference type="InterPro" id="IPR002173">
    <property type="entry name" value="Carboh/pur_kinase_PfkB_CS"/>
</dbReference>
<feature type="domain" description="Carbohydrate kinase PfkB" evidence="4">
    <location>
        <begin position="21"/>
        <end position="280"/>
    </location>
</feature>
<keyword evidence="3 5" id="KW-0418">Kinase</keyword>
<dbReference type="AlphaFoldDB" id="A0A5C1QDT4"/>
<dbReference type="PROSITE" id="PS00584">
    <property type="entry name" value="PFKB_KINASES_2"/>
    <property type="match status" value="1"/>
</dbReference>
<sequence length="287" mass="31623">MEKIVGLGEILWDLFPDGAELGGAPGNFAMHVNSLGMEGYVVSSVGRDDLGDRAISIFNSRNLKHIVSRLDKPTGTVIIDLDNEGKATYDFTKNSAWDYITLGEESLKLARECSAVCFGSLAQRSRKSRESIYKFLENTKESCFKVFDINIREDYYSRDIIESSLNYANVLKLNDEELPIIIDMFNLSLVEELALESLKNKFNLDLIIVTKGSGGSRLYRSKSDDSFTTPEKTEVVDTVGAGDSFTAAVVVGLLRGEPLNKINRDANRVAAFVCGFKGGTPDISCLN</sequence>
<name>A0A5C1QDT4_9SPIO</name>
<organism evidence="5 6">
    <name type="scientific">Thiospirochaeta perfilievii</name>
    <dbReference type="NCBI Taxonomy" id="252967"/>
    <lineage>
        <taxon>Bacteria</taxon>
        <taxon>Pseudomonadati</taxon>
        <taxon>Spirochaetota</taxon>
        <taxon>Spirochaetia</taxon>
        <taxon>Spirochaetales</taxon>
        <taxon>Spirochaetaceae</taxon>
        <taxon>Thiospirochaeta</taxon>
    </lineage>
</organism>
<proteinExistence type="inferred from homology"/>
<dbReference type="PROSITE" id="PS00583">
    <property type="entry name" value="PFKB_KINASES_1"/>
    <property type="match status" value="1"/>
</dbReference>
<gene>
    <name evidence="5" type="ORF">EW093_12695</name>
</gene>
<dbReference type="PANTHER" id="PTHR43085">
    <property type="entry name" value="HEXOKINASE FAMILY MEMBER"/>
    <property type="match status" value="1"/>
</dbReference>
<accession>A0A5C1QDT4</accession>
<dbReference type="Proteomes" id="UP000323824">
    <property type="component" value="Chromosome"/>
</dbReference>
<dbReference type="Gene3D" id="3.40.1190.20">
    <property type="match status" value="1"/>
</dbReference>
<dbReference type="GO" id="GO:0016301">
    <property type="term" value="F:kinase activity"/>
    <property type="evidence" value="ECO:0007669"/>
    <property type="project" value="UniProtKB-KW"/>
</dbReference>
<evidence type="ECO:0000259" key="4">
    <source>
        <dbReference type="Pfam" id="PF00294"/>
    </source>
</evidence>
<dbReference type="KEGG" id="sper:EW093_12695"/>
<reference evidence="5 6" key="1">
    <citation type="submission" date="2019-02" db="EMBL/GenBank/DDBJ databases">
        <authorList>
            <person name="Fomenkov A."/>
            <person name="Dubinina G."/>
            <person name="Grabovich M."/>
            <person name="Vincze T."/>
            <person name="Roberts R.J."/>
        </authorList>
    </citation>
    <scope>NUCLEOTIDE SEQUENCE [LARGE SCALE GENOMIC DNA]</scope>
    <source>
        <strain evidence="5 6">P</strain>
    </source>
</reference>
<evidence type="ECO:0000313" key="6">
    <source>
        <dbReference type="Proteomes" id="UP000323824"/>
    </source>
</evidence>
<protein>
    <submittedName>
        <fullName evidence="5">Carbohydrate kinase</fullName>
    </submittedName>
</protein>
<evidence type="ECO:0000256" key="1">
    <source>
        <dbReference type="ARBA" id="ARBA00010688"/>
    </source>
</evidence>
<dbReference type="SUPFAM" id="SSF53613">
    <property type="entry name" value="Ribokinase-like"/>
    <property type="match status" value="1"/>
</dbReference>
<keyword evidence="2" id="KW-0808">Transferase</keyword>
<comment type="similarity">
    <text evidence="1">Belongs to the carbohydrate kinase PfkB family.</text>
</comment>
<dbReference type="EMBL" id="CP035807">
    <property type="protein sequence ID" value="QEN05537.1"/>
    <property type="molecule type" value="Genomic_DNA"/>
</dbReference>
<dbReference type="InterPro" id="IPR029056">
    <property type="entry name" value="Ribokinase-like"/>
</dbReference>
<dbReference type="InterPro" id="IPR011611">
    <property type="entry name" value="PfkB_dom"/>
</dbReference>
<dbReference type="PANTHER" id="PTHR43085:SF57">
    <property type="entry name" value="CARBOHYDRATE KINASE PFKB DOMAIN-CONTAINING PROTEIN"/>
    <property type="match status" value="1"/>
</dbReference>
<evidence type="ECO:0000313" key="5">
    <source>
        <dbReference type="EMBL" id="QEN05537.1"/>
    </source>
</evidence>
<evidence type="ECO:0000256" key="2">
    <source>
        <dbReference type="ARBA" id="ARBA00022679"/>
    </source>
</evidence>
<dbReference type="RefSeq" id="WP_149568774.1">
    <property type="nucleotide sequence ID" value="NZ_CP035807.1"/>
</dbReference>
<dbReference type="InterPro" id="IPR050306">
    <property type="entry name" value="PfkB_Carbo_kinase"/>
</dbReference>
<evidence type="ECO:0000256" key="3">
    <source>
        <dbReference type="ARBA" id="ARBA00022777"/>
    </source>
</evidence>
<reference evidence="5 6" key="2">
    <citation type="submission" date="2019-09" db="EMBL/GenBank/DDBJ databases">
        <title>Complete Genome Sequence and Methylome Analysis of free living Spirochaetas.</title>
        <authorList>
            <person name="Leshcheva N."/>
            <person name="Mikheeva N."/>
        </authorList>
    </citation>
    <scope>NUCLEOTIDE SEQUENCE [LARGE SCALE GENOMIC DNA]</scope>
    <source>
        <strain evidence="5 6">P</strain>
    </source>
</reference>
<dbReference type="CDD" id="cd01167">
    <property type="entry name" value="bac_FRK"/>
    <property type="match status" value="1"/>
</dbReference>
<dbReference type="Pfam" id="PF00294">
    <property type="entry name" value="PfkB"/>
    <property type="match status" value="1"/>
</dbReference>